<evidence type="ECO:0000256" key="4">
    <source>
        <dbReference type="PIRSR" id="PIRSR000097-3"/>
    </source>
</evidence>
<accession>A0A067PUW5</accession>
<organism evidence="6 7">
    <name type="scientific">Jaapia argillacea MUCL 33604</name>
    <dbReference type="NCBI Taxonomy" id="933084"/>
    <lineage>
        <taxon>Eukaryota</taxon>
        <taxon>Fungi</taxon>
        <taxon>Dikarya</taxon>
        <taxon>Basidiomycota</taxon>
        <taxon>Agaricomycotina</taxon>
        <taxon>Agaricomycetes</taxon>
        <taxon>Agaricomycetidae</taxon>
        <taxon>Jaapiales</taxon>
        <taxon>Jaapiaceae</taxon>
        <taxon>Jaapia</taxon>
    </lineage>
</organism>
<evidence type="ECO:0000313" key="7">
    <source>
        <dbReference type="Proteomes" id="UP000027265"/>
    </source>
</evidence>
<dbReference type="FunFam" id="3.20.20.100:FF:000002">
    <property type="entry name" value="2,5-diketo-D-gluconic acid reductase A"/>
    <property type="match status" value="1"/>
</dbReference>
<dbReference type="STRING" id="933084.A0A067PUW5"/>
<dbReference type="PANTHER" id="PTHR11732">
    <property type="entry name" value="ALDO/KETO REDUCTASE"/>
    <property type="match status" value="1"/>
</dbReference>
<dbReference type="PROSITE" id="PS00798">
    <property type="entry name" value="ALDOKETO_REDUCTASE_1"/>
    <property type="match status" value="1"/>
</dbReference>
<dbReference type="PROSITE" id="PS00062">
    <property type="entry name" value="ALDOKETO_REDUCTASE_2"/>
    <property type="match status" value="1"/>
</dbReference>
<dbReference type="PIRSF" id="PIRSF000097">
    <property type="entry name" value="AKR"/>
    <property type="match status" value="1"/>
</dbReference>
<dbReference type="InterPro" id="IPR023210">
    <property type="entry name" value="NADP_OxRdtase_dom"/>
</dbReference>
<feature type="binding site" evidence="3">
    <location>
        <position position="75"/>
    </location>
    <ligand>
        <name>substrate</name>
    </ligand>
</feature>
<evidence type="ECO:0000256" key="1">
    <source>
        <dbReference type="ARBA" id="ARBA00023002"/>
    </source>
</evidence>
<dbReference type="OrthoDB" id="5945798at2759"/>
<feature type="site" description="Lowers pKa of active site Tyr" evidence="4">
    <location>
        <position position="44"/>
    </location>
</feature>
<dbReference type="InterPro" id="IPR036812">
    <property type="entry name" value="NAD(P)_OxRdtase_dom_sf"/>
</dbReference>
<sequence length="283" mass="31404">MCRLALKNGYRHFDTADMYGNEEEVGQAIRESGIPRSEIFLTTKLNNDAHDSVSEAFQASLQSLNCGYIDLYLMHWPQADGPRGVLREGQRPTFIDTWKDMEKLLDTGKVKSIGVSNFSIKTLSALLPHCTTIPAINQVELNPCLPQEELKAFCEEQGIVLTAYCPLGQSNRIFLKDADIVKIAESHTVTPAQVALSWGVQRGTIVIPKSENEGRMKQNITLIALSPAEMDQINAIHRKPNMHRSLCGYHSKGNGPKGGWGIFGWSYEELGWNMGEDGVVLDA</sequence>
<name>A0A067PUW5_9AGAM</name>
<dbReference type="CDD" id="cd19071">
    <property type="entry name" value="AKR_AKR1-5-like"/>
    <property type="match status" value="1"/>
</dbReference>
<dbReference type="InterPro" id="IPR018170">
    <property type="entry name" value="Aldo/ket_reductase_CS"/>
</dbReference>
<evidence type="ECO:0000313" key="6">
    <source>
        <dbReference type="EMBL" id="KDQ55067.1"/>
    </source>
</evidence>
<feature type="domain" description="NADP-dependent oxidoreductase" evidence="5">
    <location>
        <begin position="3"/>
        <end position="236"/>
    </location>
</feature>
<dbReference type="PRINTS" id="PR00069">
    <property type="entry name" value="ALDKETRDTASE"/>
</dbReference>
<feature type="active site" description="Proton donor" evidence="2">
    <location>
        <position position="19"/>
    </location>
</feature>
<dbReference type="InterPro" id="IPR020471">
    <property type="entry name" value="AKR"/>
</dbReference>
<evidence type="ECO:0000259" key="5">
    <source>
        <dbReference type="Pfam" id="PF00248"/>
    </source>
</evidence>
<protein>
    <recommendedName>
        <fullName evidence="5">NADP-dependent oxidoreductase domain-containing protein</fullName>
    </recommendedName>
</protein>
<keyword evidence="1" id="KW-0560">Oxidoreductase</keyword>
<dbReference type="SUPFAM" id="SSF51430">
    <property type="entry name" value="NAD(P)-linked oxidoreductase"/>
    <property type="match status" value="1"/>
</dbReference>
<gene>
    <name evidence="6" type="ORF">JAAARDRAFT_37592</name>
</gene>
<dbReference type="AlphaFoldDB" id="A0A067PUW5"/>
<proteinExistence type="predicted"/>
<dbReference type="Proteomes" id="UP000027265">
    <property type="component" value="Unassembled WGS sequence"/>
</dbReference>
<dbReference type="Pfam" id="PF00248">
    <property type="entry name" value="Aldo_ket_red"/>
    <property type="match status" value="1"/>
</dbReference>
<dbReference type="GO" id="GO:0016616">
    <property type="term" value="F:oxidoreductase activity, acting on the CH-OH group of donors, NAD or NADP as acceptor"/>
    <property type="evidence" value="ECO:0007669"/>
    <property type="project" value="UniProtKB-ARBA"/>
</dbReference>
<dbReference type="HOGENOM" id="CLU_023205_0_0_1"/>
<dbReference type="Gene3D" id="3.20.20.100">
    <property type="entry name" value="NADP-dependent oxidoreductase domain"/>
    <property type="match status" value="1"/>
</dbReference>
<evidence type="ECO:0000256" key="3">
    <source>
        <dbReference type="PIRSR" id="PIRSR000097-2"/>
    </source>
</evidence>
<evidence type="ECO:0000256" key="2">
    <source>
        <dbReference type="PIRSR" id="PIRSR000097-1"/>
    </source>
</evidence>
<reference evidence="7" key="1">
    <citation type="journal article" date="2014" name="Proc. Natl. Acad. Sci. U.S.A.">
        <title>Extensive sampling of basidiomycete genomes demonstrates inadequacy of the white-rot/brown-rot paradigm for wood decay fungi.</title>
        <authorList>
            <person name="Riley R."/>
            <person name="Salamov A.A."/>
            <person name="Brown D.W."/>
            <person name="Nagy L.G."/>
            <person name="Floudas D."/>
            <person name="Held B.W."/>
            <person name="Levasseur A."/>
            <person name="Lombard V."/>
            <person name="Morin E."/>
            <person name="Otillar R."/>
            <person name="Lindquist E.A."/>
            <person name="Sun H."/>
            <person name="LaButti K.M."/>
            <person name="Schmutz J."/>
            <person name="Jabbour D."/>
            <person name="Luo H."/>
            <person name="Baker S.E."/>
            <person name="Pisabarro A.G."/>
            <person name="Walton J.D."/>
            <person name="Blanchette R.A."/>
            <person name="Henrissat B."/>
            <person name="Martin F."/>
            <person name="Cullen D."/>
            <person name="Hibbett D.S."/>
            <person name="Grigoriev I.V."/>
        </authorList>
    </citation>
    <scope>NUCLEOTIDE SEQUENCE [LARGE SCALE GENOMIC DNA]</scope>
    <source>
        <strain evidence="7">MUCL 33604</strain>
    </source>
</reference>
<keyword evidence="7" id="KW-1185">Reference proteome</keyword>
<dbReference type="InParanoid" id="A0A067PUW5"/>
<dbReference type="EMBL" id="KL197726">
    <property type="protein sequence ID" value="KDQ55067.1"/>
    <property type="molecule type" value="Genomic_DNA"/>
</dbReference>